<dbReference type="GO" id="GO:0006351">
    <property type="term" value="P:DNA-templated transcription"/>
    <property type="evidence" value="ECO:0007669"/>
    <property type="project" value="InterPro"/>
</dbReference>
<dbReference type="GO" id="GO:0003677">
    <property type="term" value="F:DNA binding"/>
    <property type="evidence" value="ECO:0007669"/>
    <property type="project" value="InterPro"/>
</dbReference>
<dbReference type="Gene3D" id="2.170.120.12">
    <property type="entry name" value="DNA-directed RNA polymerase, insert domain"/>
    <property type="match status" value="1"/>
</dbReference>
<dbReference type="HAMAP" id="MF_00320">
    <property type="entry name" value="RNApol_arch_Rpo3"/>
    <property type="match status" value="1"/>
</dbReference>
<dbReference type="GO" id="GO:0005736">
    <property type="term" value="C:RNA polymerase I complex"/>
    <property type="evidence" value="ECO:0007669"/>
    <property type="project" value="TreeGrafter"/>
</dbReference>
<gene>
    <name evidence="8" type="ORF">PPYR_01490</name>
</gene>
<evidence type="ECO:0000256" key="3">
    <source>
        <dbReference type="ARBA" id="ARBA00022478"/>
    </source>
</evidence>
<proteinExistence type="inferred from homology"/>
<comment type="similarity">
    <text evidence="6">Belongs to the archaeal Rpo3/eukaryotic RPB3 RNA polymerase subunit family.</text>
</comment>
<dbReference type="Gene3D" id="3.30.1360.10">
    <property type="entry name" value="RNA polymerase, RBP11-like subunit"/>
    <property type="match status" value="1"/>
</dbReference>
<dbReference type="InterPro" id="IPR011263">
    <property type="entry name" value="DNA-dir_RNA_pol_RpoA/D/Rpb3"/>
</dbReference>
<evidence type="ECO:0000313" key="9">
    <source>
        <dbReference type="Proteomes" id="UP000327044"/>
    </source>
</evidence>
<keyword evidence="9" id="KW-1185">Reference proteome</keyword>
<dbReference type="Proteomes" id="UP000327044">
    <property type="component" value="Unassembled WGS sequence"/>
</dbReference>
<dbReference type="GO" id="GO:0003899">
    <property type="term" value="F:DNA-directed RNA polymerase activity"/>
    <property type="evidence" value="ECO:0007669"/>
    <property type="project" value="InterPro"/>
</dbReference>
<dbReference type="InterPro" id="IPR001514">
    <property type="entry name" value="DNA-dir_RNA_pol_30-40kDasu_CS"/>
</dbReference>
<dbReference type="InterPro" id="IPR022842">
    <property type="entry name" value="RNAP_Rpo3/Rpb3/RPAC1"/>
</dbReference>
<dbReference type="InterPro" id="IPR033901">
    <property type="entry name" value="RNAPI/III_AC40"/>
</dbReference>
<feature type="domain" description="DNA-directed RNA polymerase RpoA/D/Rpb3-type" evidence="7">
    <location>
        <begin position="53"/>
        <end position="332"/>
    </location>
</feature>
<dbReference type="SMART" id="SM00662">
    <property type="entry name" value="RPOLD"/>
    <property type="match status" value="1"/>
</dbReference>
<accession>A0A5N4B579</accession>
<organism evidence="8 9">
    <name type="scientific">Photinus pyralis</name>
    <name type="common">Common eastern firefly</name>
    <name type="synonym">Lampyris pyralis</name>
    <dbReference type="NCBI Taxonomy" id="7054"/>
    <lineage>
        <taxon>Eukaryota</taxon>
        <taxon>Metazoa</taxon>
        <taxon>Ecdysozoa</taxon>
        <taxon>Arthropoda</taxon>
        <taxon>Hexapoda</taxon>
        <taxon>Insecta</taxon>
        <taxon>Pterygota</taxon>
        <taxon>Neoptera</taxon>
        <taxon>Endopterygota</taxon>
        <taxon>Coleoptera</taxon>
        <taxon>Polyphaga</taxon>
        <taxon>Elateriformia</taxon>
        <taxon>Elateroidea</taxon>
        <taxon>Lampyridae</taxon>
        <taxon>Lampyrinae</taxon>
        <taxon>Photinus</taxon>
    </lineage>
</organism>
<evidence type="ECO:0000256" key="6">
    <source>
        <dbReference type="ARBA" id="ARBA00025804"/>
    </source>
</evidence>
<dbReference type="InterPro" id="IPR050518">
    <property type="entry name" value="Rpo3/RPB3_RNA_Pol_subunit"/>
</dbReference>
<comment type="subcellular location">
    <subcellularLocation>
        <location evidence="1">Nucleus</location>
    </subcellularLocation>
</comment>
<evidence type="ECO:0000313" key="8">
    <source>
        <dbReference type="EMBL" id="KAB0804520.1"/>
    </source>
</evidence>
<dbReference type="OrthoDB" id="270173at2759"/>
<dbReference type="FunFam" id="2.170.120.12:FF:000003">
    <property type="entry name" value="Dna-directed rna polymerases i and iii subunit"/>
    <property type="match status" value="1"/>
</dbReference>
<dbReference type="Pfam" id="PF01000">
    <property type="entry name" value="RNA_pol_A_bac"/>
    <property type="match status" value="1"/>
</dbReference>
<dbReference type="AlphaFoldDB" id="A0A5N4B579"/>
<dbReference type="GO" id="GO:0005666">
    <property type="term" value="C:RNA polymerase III complex"/>
    <property type="evidence" value="ECO:0007669"/>
    <property type="project" value="TreeGrafter"/>
</dbReference>
<keyword evidence="5" id="KW-0539">Nucleus</keyword>
<protein>
    <recommendedName>
        <fullName evidence="2">DNA-directed RNA polymerases I and III subunit RPAC1</fullName>
    </recommendedName>
</protein>
<dbReference type="InParanoid" id="A0A5N4B579"/>
<dbReference type="SUPFAM" id="SSF55257">
    <property type="entry name" value="RBP11-like subunits of RNA polymerase"/>
    <property type="match status" value="1"/>
</dbReference>
<keyword evidence="3" id="KW-0240">DNA-directed RNA polymerase</keyword>
<dbReference type="EMBL" id="VVIM01000001">
    <property type="protein sequence ID" value="KAB0804520.1"/>
    <property type="molecule type" value="Genomic_DNA"/>
</dbReference>
<dbReference type="PROSITE" id="PS00446">
    <property type="entry name" value="RNA_POL_D_30KD"/>
    <property type="match status" value="1"/>
</dbReference>
<dbReference type="PANTHER" id="PTHR11800:SF13">
    <property type="entry name" value="DNA-DIRECTED RNA POLYMERASES I AND III SUBUNIT RPAC1"/>
    <property type="match status" value="1"/>
</dbReference>
<evidence type="ECO:0000256" key="1">
    <source>
        <dbReference type="ARBA" id="ARBA00004123"/>
    </source>
</evidence>
<evidence type="ECO:0000259" key="7">
    <source>
        <dbReference type="SMART" id="SM00662"/>
    </source>
</evidence>
<dbReference type="FunCoup" id="A0A5N4B579">
    <property type="interactions" value="933"/>
</dbReference>
<dbReference type="InterPro" id="IPR011262">
    <property type="entry name" value="DNA-dir_RNA_pol_insert"/>
</dbReference>
<sequence>MDSVNDDKPRIILNEFKIAQNIPTRATVLDQTFHIKTFKENLRIVVVRLDNLEMEFDLIGIHPFIANTFRRLMLSDVPSMAIEKVHIYNNTSIIQDEVLAHRLGLIPLKADARLFNTHVPDSEENEQDSLEFELKIKCTRIKDDNKDSSRIDDIYKNHSVYSKHIKWLPKGSQAENFKETDVGPVYDDILIAKLRPGHELDLKLIAMKSIGRDHAKFSPVATAFYRLLPDIKLTREVEGEAAERLQGCFSPGVIGLRHLKDGRTVAAVNNSRYDSSSRNVFRYDDLKDAVVMTKIQDHFIFSVESVGGMAPDVIFVEAVKILKEKCMSLLDELEQS</sequence>
<name>A0A5N4B579_PHOPY</name>
<keyword evidence="4" id="KW-0804">Transcription</keyword>
<dbReference type="InterPro" id="IPR036643">
    <property type="entry name" value="RNApol_insert_sf"/>
</dbReference>
<evidence type="ECO:0000256" key="4">
    <source>
        <dbReference type="ARBA" id="ARBA00023163"/>
    </source>
</evidence>
<dbReference type="Pfam" id="PF01193">
    <property type="entry name" value="RNA_pol_L"/>
    <property type="match status" value="1"/>
</dbReference>
<dbReference type="InterPro" id="IPR036603">
    <property type="entry name" value="RBP11-like"/>
</dbReference>
<evidence type="ECO:0000256" key="2">
    <source>
        <dbReference type="ARBA" id="ARBA00022083"/>
    </source>
</evidence>
<dbReference type="SUPFAM" id="SSF56553">
    <property type="entry name" value="Insert subdomain of RNA polymerase alpha subunit"/>
    <property type="match status" value="1"/>
</dbReference>
<reference evidence="8 9" key="1">
    <citation type="journal article" date="2018" name="Elife">
        <title>Firefly genomes illuminate parallel origins of bioluminescence in beetles.</title>
        <authorList>
            <person name="Fallon T.R."/>
            <person name="Lower S.E."/>
            <person name="Chang C.H."/>
            <person name="Bessho-Uehara M."/>
            <person name="Martin G.J."/>
            <person name="Bewick A.J."/>
            <person name="Behringer M."/>
            <person name="Debat H.J."/>
            <person name="Wong I."/>
            <person name="Day J.C."/>
            <person name="Suvorov A."/>
            <person name="Silva C.J."/>
            <person name="Stanger-Hall K.F."/>
            <person name="Hall D.W."/>
            <person name="Schmitz R.J."/>
            <person name="Nelson D.R."/>
            <person name="Lewis S.M."/>
            <person name="Shigenobu S."/>
            <person name="Bybee S.M."/>
            <person name="Larracuente A.M."/>
            <person name="Oba Y."/>
            <person name="Weng J.K."/>
        </authorList>
    </citation>
    <scope>NUCLEOTIDE SEQUENCE [LARGE SCALE GENOMIC DNA]</scope>
    <source>
        <strain evidence="8">1611_PpyrPB1</strain>
        <tissue evidence="8">Whole body</tissue>
    </source>
</reference>
<dbReference type="GO" id="GO:0046983">
    <property type="term" value="F:protein dimerization activity"/>
    <property type="evidence" value="ECO:0007669"/>
    <property type="project" value="InterPro"/>
</dbReference>
<dbReference type="PANTHER" id="PTHR11800">
    <property type="entry name" value="DNA-DIRECTED RNA POLYMERASE"/>
    <property type="match status" value="1"/>
</dbReference>
<evidence type="ECO:0000256" key="5">
    <source>
        <dbReference type="ARBA" id="ARBA00023242"/>
    </source>
</evidence>
<dbReference type="NCBIfam" id="NF001988">
    <property type="entry name" value="PRK00783.1"/>
    <property type="match status" value="1"/>
</dbReference>
<comment type="caution">
    <text evidence="8">The sequence shown here is derived from an EMBL/GenBank/DDBJ whole genome shotgun (WGS) entry which is preliminary data.</text>
</comment>
<dbReference type="CDD" id="cd07032">
    <property type="entry name" value="RNAP_I_II_AC40"/>
    <property type="match status" value="1"/>
</dbReference>